<evidence type="ECO:0000256" key="7">
    <source>
        <dbReference type="HAMAP-Rule" id="MF_03145"/>
    </source>
</evidence>
<evidence type="ECO:0000259" key="8">
    <source>
        <dbReference type="Pfam" id="PF00962"/>
    </source>
</evidence>
<comment type="similarity">
    <text evidence="7">Belongs to the metallo-dependent hydrolases superfamily. Adenosine and AMP deaminases family. Adenine deaminase type 2 subfamily.</text>
</comment>
<dbReference type="CDD" id="cd01320">
    <property type="entry name" value="ADA"/>
    <property type="match status" value="1"/>
</dbReference>
<keyword evidence="10" id="KW-1185">Reference proteome</keyword>
<comment type="function">
    <text evidence="7">Catalyzes the hydrolytic deamination of adenine to hypoxanthine. Plays an important role in the purine salvage pathway and in nitrogen catabolism.</text>
</comment>
<evidence type="ECO:0000313" key="10">
    <source>
        <dbReference type="Proteomes" id="UP000309340"/>
    </source>
</evidence>
<dbReference type="GO" id="GO:0005634">
    <property type="term" value="C:nucleus"/>
    <property type="evidence" value="ECO:0007669"/>
    <property type="project" value="UniProtKB-SubCell"/>
</dbReference>
<dbReference type="EMBL" id="NAJQ01000188">
    <property type="protein sequence ID" value="TKA75590.1"/>
    <property type="molecule type" value="Genomic_DNA"/>
</dbReference>
<dbReference type="GO" id="GO:0006146">
    <property type="term" value="P:adenine catabolic process"/>
    <property type="evidence" value="ECO:0007669"/>
    <property type="project" value="UniProtKB-UniRule"/>
</dbReference>
<dbReference type="PANTHER" id="PTHR43114:SF6">
    <property type="entry name" value="ADENINE DEAMINASE"/>
    <property type="match status" value="1"/>
</dbReference>
<keyword evidence="5 7" id="KW-0546">Nucleotide metabolism</keyword>
<dbReference type="HAMAP" id="MF_01962">
    <property type="entry name" value="Adenine_deaminase"/>
    <property type="match status" value="1"/>
</dbReference>
<feature type="binding site" evidence="7">
    <location>
        <position position="19"/>
    </location>
    <ligand>
        <name>Zn(2+)</name>
        <dbReference type="ChEBI" id="CHEBI:29105"/>
        <note>catalytic</note>
    </ligand>
</feature>
<dbReference type="PANTHER" id="PTHR43114">
    <property type="entry name" value="ADENINE DEAMINASE"/>
    <property type="match status" value="1"/>
</dbReference>
<dbReference type="InterPro" id="IPR006650">
    <property type="entry name" value="A/AMP_deam_AS"/>
</dbReference>
<evidence type="ECO:0000256" key="4">
    <source>
        <dbReference type="ARBA" id="ARBA00022833"/>
    </source>
</evidence>
<feature type="binding site" evidence="7">
    <location>
        <position position="291"/>
    </location>
    <ligand>
        <name>substrate</name>
    </ligand>
</feature>
<dbReference type="FunFam" id="3.20.20.140:FF:000039">
    <property type="entry name" value="Adenine deaminase"/>
    <property type="match status" value="1"/>
</dbReference>
<evidence type="ECO:0000256" key="3">
    <source>
        <dbReference type="ARBA" id="ARBA00022801"/>
    </source>
</evidence>
<dbReference type="PROSITE" id="PS00485">
    <property type="entry name" value="A_DEAMINASE"/>
    <property type="match status" value="1"/>
</dbReference>
<feature type="binding site" evidence="7">
    <location>
        <position position="209"/>
    </location>
    <ligand>
        <name>Zn(2+)</name>
        <dbReference type="ChEBI" id="CHEBI:29105"/>
        <note>catalytic</note>
    </ligand>
</feature>
<name>A0A4U0XFB9_9PEZI</name>
<dbReference type="GO" id="GO:0043103">
    <property type="term" value="P:hypoxanthine salvage"/>
    <property type="evidence" value="ECO:0007669"/>
    <property type="project" value="UniProtKB-UniRule"/>
</dbReference>
<evidence type="ECO:0000256" key="1">
    <source>
        <dbReference type="ARBA" id="ARBA00022490"/>
    </source>
</evidence>
<keyword evidence="3 7" id="KW-0378">Hydrolase</keyword>
<dbReference type="Proteomes" id="UP000309340">
    <property type="component" value="Unassembled WGS sequence"/>
</dbReference>
<gene>
    <name evidence="7" type="primary">AAH1</name>
    <name evidence="9" type="ORF">B0A55_06354</name>
</gene>
<keyword evidence="1 7" id="KW-0963">Cytoplasm</keyword>
<dbReference type="GO" id="GO:0009117">
    <property type="term" value="P:nucleotide metabolic process"/>
    <property type="evidence" value="ECO:0007669"/>
    <property type="project" value="UniProtKB-KW"/>
</dbReference>
<dbReference type="GO" id="GO:0000034">
    <property type="term" value="F:adenine deaminase activity"/>
    <property type="evidence" value="ECO:0007669"/>
    <property type="project" value="UniProtKB-UniRule"/>
</dbReference>
<dbReference type="OrthoDB" id="272271at2759"/>
<proteinExistence type="inferred from homology"/>
<keyword evidence="6 7" id="KW-0539">Nucleus</keyword>
<dbReference type="GO" id="GO:0009168">
    <property type="term" value="P:purine ribonucleoside monophosphate biosynthetic process"/>
    <property type="evidence" value="ECO:0007669"/>
    <property type="project" value="InterPro"/>
</dbReference>
<dbReference type="InterPro" id="IPR028892">
    <property type="entry name" value="ADE"/>
</dbReference>
<keyword evidence="4 7" id="KW-0862">Zinc</keyword>
<dbReference type="Pfam" id="PF00962">
    <property type="entry name" value="A_deaminase"/>
    <property type="match status" value="1"/>
</dbReference>
<feature type="site" description="Important for catalytic activity" evidence="7">
    <location>
        <position position="233"/>
    </location>
</feature>
<evidence type="ECO:0000256" key="6">
    <source>
        <dbReference type="ARBA" id="ARBA00023242"/>
    </source>
</evidence>
<evidence type="ECO:0000256" key="5">
    <source>
        <dbReference type="ARBA" id="ARBA00023080"/>
    </source>
</evidence>
<dbReference type="GO" id="GO:0005829">
    <property type="term" value="C:cytosol"/>
    <property type="evidence" value="ECO:0007669"/>
    <property type="project" value="TreeGrafter"/>
</dbReference>
<reference evidence="9 10" key="1">
    <citation type="submission" date="2017-03" db="EMBL/GenBank/DDBJ databases">
        <title>Genomes of endolithic fungi from Antarctica.</title>
        <authorList>
            <person name="Coleine C."/>
            <person name="Masonjones S."/>
            <person name="Stajich J.E."/>
        </authorList>
    </citation>
    <scope>NUCLEOTIDE SEQUENCE [LARGE SCALE GENOMIC DNA]</scope>
    <source>
        <strain evidence="9 10">CCFEE 5184</strain>
    </source>
</reference>
<feature type="domain" description="Adenosine deaminase" evidence="8">
    <location>
        <begin position="14"/>
        <end position="343"/>
    </location>
</feature>
<evidence type="ECO:0000256" key="2">
    <source>
        <dbReference type="ARBA" id="ARBA00022723"/>
    </source>
</evidence>
<sequence length="356" mass="39417">MCKSGIHPLLQRLPKCEHHIHLEGALTPQVLFTLAAKNRIELPTDDPAFASPEGLVERYREFDSLDDFLHYYYIGMSVLLDAGDFETLAWDYFTHAAADGVAHCEVFMDPQAHMGRGIGYDVVLSGFQQARKRAESELGITSELIACFLRHLPPADAVATFEQDAVRESFAAGHVIGIGLDSSEKPFPPELFQVVYQKGGFMGLKRTAHAGEEGPAAYVRTALDTLHVDRIDHGVRVIEDDALLKRVADENILLSVCPISNVFLKGVQSVADLPIRKFIDAGVRFSINSDDPAYFGNNYILANYCAVQEAFNLTAAEWVAICEGSIHGSWCSQKRKEELFERLGSVSHPWLHQGDA</sequence>
<accession>A0A4U0XFB9</accession>
<comment type="caution">
    <text evidence="9">The sequence shown here is derived from an EMBL/GenBank/DDBJ whole genome shotgun (WGS) entry which is preliminary data.</text>
</comment>
<organism evidence="9 10">
    <name type="scientific">Friedmanniomyces simplex</name>
    <dbReference type="NCBI Taxonomy" id="329884"/>
    <lineage>
        <taxon>Eukaryota</taxon>
        <taxon>Fungi</taxon>
        <taxon>Dikarya</taxon>
        <taxon>Ascomycota</taxon>
        <taxon>Pezizomycotina</taxon>
        <taxon>Dothideomycetes</taxon>
        <taxon>Dothideomycetidae</taxon>
        <taxon>Mycosphaerellales</taxon>
        <taxon>Teratosphaeriaceae</taxon>
        <taxon>Friedmanniomyces</taxon>
    </lineage>
</organism>
<dbReference type="InterPro" id="IPR032466">
    <property type="entry name" value="Metal_Hydrolase"/>
</dbReference>
<protein>
    <recommendedName>
        <fullName evidence="7">Adenine deaminase</fullName>
        <shortName evidence="7">ADE</shortName>
        <ecNumber evidence="7">3.5.4.2</ecNumber>
    </recommendedName>
    <alternativeName>
        <fullName evidence="7">Adenine aminohydrolase</fullName>
        <shortName evidence="7">AAH</shortName>
    </alternativeName>
</protein>
<dbReference type="STRING" id="329884.A0A4U0XFB9"/>
<dbReference type="EC" id="3.5.4.2" evidence="7"/>
<feature type="binding site" evidence="7">
    <location>
        <position position="290"/>
    </location>
    <ligand>
        <name>Zn(2+)</name>
        <dbReference type="ChEBI" id="CHEBI:29105"/>
        <note>catalytic</note>
    </ligand>
</feature>
<dbReference type="Gene3D" id="3.20.20.140">
    <property type="entry name" value="Metal-dependent hydrolases"/>
    <property type="match status" value="1"/>
</dbReference>
<comment type="cofactor">
    <cofactor evidence="7">
        <name>Zn(2+)</name>
        <dbReference type="ChEBI" id="CHEBI:29105"/>
    </cofactor>
    <text evidence="7">Binds 1 zinc ion per subunit.</text>
</comment>
<feature type="binding site" evidence="7">
    <location>
        <position position="21"/>
    </location>
    <ligand>
        <name>Zn(2+)</name>
        <dbReference type="ChEBI" id="CHEBI:29105"/>
        <note>catalytic</note>
    </ligand>
</feature>
<dbReference type="SUPFAM" id="SSF51556">
    <property type="entry name" value="Metallo-dependent hydrolases"/>
    <property type="match status" value="1"/>
</dbReference>
<comment type="subcellular location">
    <subcellularLocation>
        <location evidence="7">Cytoplasm</location>
    </subcellularLocation>
    <subcellularLocation>
        <location evidence="7">Nucleus</location>
    </subcellularLocation>
</comment>
<dbReference type="InterPro" id="IPR006330">
    <property type="entry name" value="Ado/ade_deaminase"/>
</dbReference>
<comment type="catalytic activity">
    <reaction evidence="7">
        <text>adenine + H2O + H(+) = hypoxanthine + NH4(+)</text>
        <dbReference type="Rhea" id="RHEA:23688"/>
        <dbReference type="ChEBI" id="CHEBI:15377"/>
        <dbReference type="ChEBI" id="CHEBI:15378"/>
        <dbReference type="ChEBI" id="CHEBI:16708"/>
        <dbReference type="ChEBI" id="CHEBI:17368"/>
        <dbReference type="ChEBI" id="CHEBI:28938"/>
        <dbReference type="EC" id="3.5.4.2"/>
    </reaction>
</comment>
<dbReference type="NCBIfam" id="TIGR01430">
    <property type="entry name" value="aden_deam"/>
    <property type="match status" value="1"/>
</dbReference>
<evidence type="ECO:0000313" key="9">
    <source>
        <dbReference type="EMBL" id="TKA75590.1"/>
    </source>
</evidence>
<dbReference type="AlphaFoldDB" id="A0A4U0XFB9"/>
<keyword evidence="2 7" id="KW-0479">Metal-binding</keyword>
<feature type="active site" description="Proton donor" evidence="7">
    <location>
        <position position="212"/>
    </location>
</feature>
<dbReference type="InterPro" id="IPR001365">
    <property type="entry name" value="A_deaminase_dom"/>
</dbReference>
<dbReference type="GO" id="GO:0008270">
    <property type="term" value="F:zinc ion binding"/>
    <property type="evidence" value="ECO:0007669"/>
    <property type="project" value="UniProtKB-UniRule"/>
</dbReference>